<keyword evidence="1" id="KW-1133">Transmembrane helix</keyword>
<dbReference type="PANTHER" id="PTHR34703:SF1">
    <property type="entry name" value="ANTIPORTER SUBUNIT MNHG2-RELATED"/>
    <property type="match status" value="1"/>
</dbReference>
<dbReference type="NCBIfam" id="TIGR01300">
    <property type="entry name" value="CPA3_mnhG_phaG"/>
    <property type="match status" value="1"/>
</dbReference>
<evidence type="ECO:0000313" key="3">
    <source>
        <dbReference type="Proteomes" id="UP001416858"/>
    </source>
</evidence>
<protein>
    <submittedName>
        <fullName evidence="2">Na(+)/H(+) antiporter subunit G1</fullName>
    </submittedName>
</protein>
<feature type="transmembrane region" description="Helical" evidence="1">
    <location>
        <begin position="6"/>
        <end position="24"/>
    </location>
</feature>
<evidence type="ECO:0000313" key="2">
    <source>
        <dbReference type="EMBL" id="GAA5507985.1"/>
    </source>
</evidence>
<dbReference type="InterPro" id="IPR005133">
    <property type="entry name" value="PhaG_MnhG_YufB"/>
</dbReference>
<dbReference type="Pfam" id="PF03334">
    <property type="entry name" value="PhaG_MnhG_YufB"/>
    <property type="match status" value="1"/>
</dbReference>
<dbReference type="RefSeq" id="WP_345684819.1">
    <property type="nucleotide sequence ID" value="NZ_BAABRO010000007.1"/>
</dbReference>
<gene>
    <name evidence="2" type="primary">mnhG1</name>
    <name evidence="2" type="ORF">Rcae01_03443</name>
</gene>
<keyword evidence="1" id="KW-0812">Transmembrane</keyword>
<proteinExistence type="predicted"/>
<accession>A0ABP9VTP4</accession>
<feature type="transmembrane region" description="Helical" evidence="1">
    <location>
        <begin position="69"/>
        <end position="90"/>
    </location>
</feature>
<sequence length="100" mass="10719">MSILDMASLVLIAVGCLFFIAGSVGMLRLPDVFTRLHATTKADNVGLGLLVLGLLLRSGSMFVASKLVLIWLLVLVAGATTCHLIAQSAVRRGERPWSKR</sequence>
<reference evidence="2 3" key="1">
    <citation type="submission" date="2024-02" db="EMBL/GenBank/DDBJ databases">
        <title>Rhodopirellula caenicola NBRC 110016.</title>
        <authorList>
            <person name="Ichikawa N."/>
            <person name="Katano-Makiyama Y."/>
            <person name="Hidaka K."/>
        </authorList>
    </citation>
    <scope>NUCLEOTIDE SEQUENCE [LARGE SCALE GENOMIC DNA]</scope>
    <source>
        <strain evidence="2 3">NBRC 110016</strain>
    </source>
</reference>
<keyword evidence="1" id="KW-0472">Membrane</keyword>
<dbReference type="EMBL" id="BAABRO010000007">
    <property type="protein sequence ID" value="GAA5507985.1"/>
    <property type="molecule type" value="Genomic_DNA"/>
</dbReference>
<evidence type="ECO:0000256" key="1">
    <source>
        <dbReference type="SAM" id="Phobius"/>
    </source>
</evidence>
<organism evidence="2 3">
    <name type="scientific">Novipirellula caenicola</name>
    <dbReference type="NCBI Taxonomy" id="1536901"/>
    <lineage>
        <taxon>Bacteria</taxon>
        <taxon>Pseudomonadati</taxon>
        <taxon>Planctomycetota</taxon>
        <taxon>Planctomycetia</taxon>
        <taxon>Pirellulales</taxon>
        <taxon>Pirellulaceae</taxon>
        <taxon>Novipirellula</taxon>
    </lineage>
</organism>
<name>A0ABP9VTP4_9BACT</name>
<keyword evidence="3" id="KW-1185">Reference proteome</keyword>
<dbReference type="PANTHER" id="PTHR34703">
    <property type="entry name" value="ANTIPORTER SUBUNIT MNHG2-RELATED"/>
    <property type="match status" value="1"/>
</dbReference>
<dbReference type="Proteomes" id="UP001416858">
    <property type="component" value="Unassembled WGS sequence"/>
</dbReference>
<comment type="caution">
    <text evidence="2">The sequence shown here is derived from an EMBL/GenBank/DDBJ whole genome shotgun (WGS) entry which is preliminary data.</text>
</comment>